<accession>A0AA88KQU7</accession>
<feature type="region of interest" description="Disordered" evidence="1">
    <location>
        <begin position="1"/>
        <end position="27"/>
    </location>
</feature>
<dbReference type="Proteomes" id="UP000816034">
    <property type="component" value="Unassembled WGS sequence"/>
</dbReference>
<evidence type="ECO:0000313" key="3">
    <source>
        <dbReference type="Proteomes" id="UP000816034"/>
    </source>
</evidence>
<evidence type="ECO:0000313" key="2">
    <source>
        <dbReference type="EMBL" id="KAG2386787.1"/>
    </source>
</evidence>
<keyword evidence="3" id="KW-1185">Reference proteome</keyword>
<dbReference type="RefSeq" id="XP_044550779.1">
    <property type="nucleotide sequence ID" value="XM_044691172.1"/>
</dbReference>
<dbReference type="EMBL" id="PYSW02000014">
    <property type="protein sequence ID" value="KAG2386787.1"/>
    <property type="molecule type" value="Genomic_DNA"/>
</dbReference>
<dbReference type="GeneID" id="68094278"/>
<gene>
    <name evidence="2" type="ORF">C9374_001822</name>
</gene>
<protein>
    <submittedName>
        <fullName evidence="2">Uncharacterized protein</fullName>
    </submittedName>
</protein>
<name>A0AA88KQU7_NAELO</name>
<organism evidence="2 3">
    <name type="scientific">Naegleria lovaniensis</name>
    <name type="common">Amoeba</name>
    <dbReference type="NCBI Taxonomy" id="51637"/>
    <lineage>
        <taxon>Eukaryota</taxon>
        <taxon>Discoba</taxon>
        <taxon>Heterolobosea</taxon>
        <taxon>Tetramitia</taxon>
        <taxon>Eutetramitia</taxon>
        <taxon>Vahlkampfiidae</taxon>
        <taxon>Naegleria</taxon>
    </lineage>
</organism>
<sequence length="98" mass="11282">MNPSSSLSPSDSSISSSNSSSSSSSSSSFIHKQLENYKYMWCHTAEQDPLPVHHLSEEEQLREYMRAYEQFCTNYVYADLIELYKEMGFSEFSENLSQ</sequence>
<comment type="caution">
    <text evidence="2">The sequence shown here is derived from an EMBL/GenBank/DDBJ whole genome shotgun (WGS) entry which is preliminary data.</text>
</comment>
<reference evidence="2 3" key="1">
    <citation type="journal article" date="2018" name="BMC Genomics">
        <title>The genome of Naegleria lovaniensis, the basis for a comparative approach to unravel pathogenicity factors of the human pathogenic amoeba N. fowleri.</title>
        <authorList>
            <person name="Liechti N."/>
            <person name="Schurch N."/>
            <person name="Bruggmann R."/>
            <person name="Wittwer M."/>
        </authorList>
    </citation>
    <scope>NUCLEOTIDE SEQUENCE [LARGE SCALE GENOMIC DNA]</scope>
    <source>
        <strain evidence="2 3">ATCC 30569</strain>
    </source>
</reference>
<dbReference type="AlphaFoldDB" id="A0AA88KQU7"/>
<proteinExistence type="predicted"/>
<evidence type="ECO:0000256" key="1">
    <source>
        <dbReference type="SAM" id="MobiDB-lite"/>
    </source>
</evidence>